<dbReference type="Proteomes" id="UP000444174">
    <property type="component" value="Unassembled WGS sequence"/>
</dbReference>
<dbReference type="GO" id="GO:0003700">
    <property type="term" value="F:DNA-binding transcription factor activity"/>
    <property type="evidence" value="ECO:0007669"/>
    <property type="project" value="InterPro"/>
</dbReference>
<dbReference type="GO" id="GO:0003677">
    <property type="term" value="F:DNA binding"/>
    <property type="evidence" value="ECO:0007669"/>
    <property type="project" value="UniProtKB-KW"/>
</dbReference>
<evidence type="ECO:0000256" key="1">
    <source>
        <dbReference type="ARBA" id="ARBA00009437"/>
    </source>
</evidence>
<dbReference type="EMBL" id="WIBF01000007">
    <property type="protein sequence ID" value="MQQ09245.1"/>
    <property type="molecule type" value="Genomic_DNA"/>
</dbReference>
<feature type="domain" description="HTH lysR-type" evidence="5">
    <location>
        <begin position="1"/>
        <end position="58"/>
    </location>
</feature>
<keyword evidence="4" id="KW-0804">Transcription</keyword>
<evidence type="ECO:0000259" key="5">
    <source>
        <dbReference type="PROSITE" id="PS50931"/>
    </source>
</evidence>
<comment type="caution">
    <text evidence="6">The sequence shown here is derived from an EMBL/GenBank/DDBJ whole genome shotgun (WGS) entry which is preliminary data.</text>
</comment>
<dbReference type="InterPro" id="IPR036390">
    <property type="entry name" value="WH_DNA-bd_sf"/>
</dbReference>
<evidence type="ECO:0000256" key="4">
    <source>
        <dbReference type="ARBA" id="ARBA00023163"/>
    </source>
</evidence>
<proteinExistence type="inferred from homology"/>
<dbReference type="CDD" id="cd08414">
    <property type="entry name" value="PBP2_LTTR_aromatics_like"/>
    <property type="match status" value="1"/>
</dbReference>
<dbReference type="SUPFAM" id="SSF46785">
    <property type="entry name" value="Winged helix' DNA-binding domain"/>
    <property type="match status" value="1"/>
</dbReference>
<evidence type="ECO:0000256" key="3">
    <source>
        <dbReference type="ARBA" id="ARBA00023125"/>
    </source>
</evidence>
<dbReference type="PROSITE" id="PS50931">
    <property type="entry name" value="HTH_LYSR"/>
    <property type="match status" value="1"/>
</dbReference>
<evidence type="ECO:0000313" key="7">
    <source>
        <dbReference type="Proteomes" id="UP000444174"/>
    </source>
</evidence>
<sequence length="304" mass="33823">MELRQLRCLIAVADTLHFGKAAQQMDMLPASFGRQIKLLEDRLGSRLLVRTTRHVSLTEAGRDFVEAARDIVDRADRLEAEFREGQQDQLPVLRIGAIDSAAAGLMPQFLPHFRELYPKIDIELMEQKTIRLLPRVLSGRLDAAIVRPPEVRDTRLKFRSLFNETAVVAVPEQHDLATKTEITVADMADEPLIVPERQSRPHSHDLTMKLFLGSGYAARVAQVAEEKQTIVSLVSTGVGLAIVPKWASRLAVGGVRFVPLSIPPGIAREKLALSVVWLRDTRHPARDAFLDVLDANVEALSRTA</sequence>
<dbReference type="PANTHER" id="PTHR30346:SF0">
    <property type="entry name" value="HCA OPERON TRANSCRIPTIONAL ACTIVATOR HCAR"/>
    <property type="match status" value="1"/>
</dbReference>
<keyword evidence="3" id="KW-0238">DNA-binding</keyword>
<accession>A0A843YHU3</accession>
<dbReference type="GO" id="GO:0032993">
    <property type="term" value="C:protein-DNA complex"/>
    <property type="evidence" value="ECO:0007669"/>
    <property type="project" value="TreeGrafter"/>
</dbReference>
<comment type="similarity">
    <text evidence="1">Belongs to the LysR transcriptional regulatory family.</text>
</comment>
<organism evidence="6 7">
    <name type="scientific">Tritonibacter litoralis</name>
    <dbReference type="NCBI Taxonomy" id="2662264"/>
    <lineage>
        <taxon>Bacteria</taxon>
        <taxon>Pseudomonadati</taxon>
        <taxon>Pseudomonadota</taxon>
        <taxon>Alphaproteobacteria</taxon>
        <taxon>Rhodobacterales</taxon>
        <taxon>Paracoccaceae</taxon>
        <taxon>Tritonibacter</taxon>
    </lineage>
</organism>
<dbReference type="SUPFAM" id="SSF53850">
    <property type="entry name" value="Periplasmic binding protein-like II"/>
    <property type="match status" value="1"/>
</dbReference>
<dbReference type="FunFam" id="1.10.10.10:FF:000001">
    <property type="entry name" value="LysR family transcriptional regulator"/>
    <property type="match status" value="1"/>
</dbReference>
<dbReference type="Pfam" id="PF00126">
    <property type="entry name" value="HTH_1"/>
    <property type="match status" value="1"/>
</dbReference>
<evidence type="ECO:0000313" key="6">
    <source>
        <dbReference type="EMBL" id="MQQ09245.1"/>
    </source>
</evidence>
<keyword evidence="2" id="KW-0805">Transcription regulation</keyword>
<dbReference type="InterPro" id="IPR036388">
    <property type="entry name" value="WH-like_DNA-bd_sf"/>
</dbReference>
<dbReference type="Gene3D" id="3.40.190.10">
    <property type="entry name" value="Periplasmic binding protein-like II"/>
    <property type="match status" value="2"/>
</dbReference>
<dbReference type="Pfam" id="PF03466">
    <property type="entry name" value="LysR_substrate"/>
    <property type="match status" value="1"/>
</dbReference>
<dbReference type="InterPro" id="IPR005119">
    <property type="entry name" value="LysR_subst-bd"/>
</dbReference>
<gene>
    <name evidence="6" type="ORF">GFB49_12330</name>
</gene>
<dbReference type="InterPro" id="IPR000847">
    <property type="entry name" value="LysR_HTH_N"/>
</dbReference>
<dbReference type="PANTHER" id="PTHR30346">
    <property type="entry name" value="TRANSCRIPTIONAL DUAL REGULATOR HCAR-RELATED"/>
    <property type="match status" value="1"/>
</dbReference>
<keyword evidence="7" id="KW-1185">Reference proteome</keyword>
<evidence type="ECO:0000256" key="2">
    <source>
        <dbReference type="ARBA" id="ARBA00023015"/>
    </source>
</evidence>
<protein>
    <submittedName>
        <fullName evidence="6">LysR family transcriptional regulator</fullName>
    </submittedName>
</protein>
<name>A0A843YHU3_9RHOB</name>
<dbReference type="Gene3D" id="1.10.10.10">
    <property type="entry name" value="Winged helix-like DNA-binding domain superfamily/Winged helix DNA-binding domain"/>
    <property type="match status" value="1"/>
</dbReference>
<reference evidence="6 7" key="1">
    <citation type="submission" date="2019-10" db="EMBL/GenBank/DDBJ databases">
        <title>Epibacterium sp. nov., isolated from seawater.</title>
        <authorList>
            <person name="Zhang X."/>
            <person name="Li N."/>
        </authorList>
    </citation>
    <scope>NUCLEOTIDE SEQUENCE [LARGE SCALE GENOMIC DNA]</scope>
    <source>
        <strain evidence="6 7">SM1979</strain>
    </source>
</reference>
<dbReference type="AlphaFoldDB" id="A0A843YHU3"/>
<dbReference type="RefSeq" id="WP_153216194.1">
    <property type="nucleotide sequence ID" value="NZ_WIBF01000007.1"/>
</dbReference>